<name>A0A6M3JB30_9ZZZZ</name>
<sequence length="196" mass="21852">MIDHFCTEHNVKFFKTANMRAYAHPVEGEFNEKGKQVWCAEPPEKATIAPEAPVVTATPLKPVIPSQTTNDSIKQQVAIKEIGENLRANIPQPHTYVIRYWHLLGESLGIPVQTPTLGDPIPSVKIPPAGEDLFRTEEIKREPYFKDGAELAKWYVKQGGTLARFKVLTSNPNPNDIKDVIVAAKMVIKEDGSIIK</sequence>
<gene>
    <name evidence="1" type="ORF">MM415B00358_0054</name>
</gene>
<organism evidence="1">
    <name type="scientific">viral metagenome</name>
    <dbReference type="NCBI Taxonomy" id="1070528"/>
    <lineage>
        <taxon>unclassified sequences</taxon>
        <taxon>metagenomes</taxon>
        <taxon>organismal metagenomes</taxon>
    </lineage>
</organism>
<dbReference type="EMBL" id="MT141552">
    <property type="protein sequence ID" value="QJA66292.1"/>
    <property type="molecule type" value="Genomic_DNA"/>
</dbReference>
<dbReference type="AlphaFoldDB" id="A0A6M3JB30"/>
<protein>
    <submittedName>
        <fullName evidence="1">Uncharacterized protein</fullName>
    </submittedName>
</protein>
<proteinExistence type="predicted"/>
<accession>A0A6M3JB30</accession>
<reference evidence="1" key="1">
    <citation type="submission" date="2020-03" db="EMBL/GenBank/DDBJ databases">
        <title>The deep terrestrial virosphere.</title>
        <authorList>
            <person name="Holmfeldt K."/>
            <person name="Nilsson E."/>
            <person name="Simone D."/>
            <person name="Lopez-Fernandez M."/>
            <person name="Wu X."/>
            <person name="de Brujin I."/>
            <person name="Lundin D."/>
            <person name="Andersson A."/>
            <person name="Bertilsson S."/>
            <person name="Dopson M."/>
        </authorList>
    </citation>
    <scope>NUCLEOTIDE SEQUENCE</scope>
    <source>
        <strain evidence="1">MM415B00358</strain>
    </source>
</reference>
<evidence type="ECO:0000313" key="1">
    <source>
        <dbReference type="EMBL" id="QJA66292.1"/>
    </source>
</evidence>